<dbReference type="EC" id="2.1.1.72" evidence="2"/>
<keyword evidence="5" id="KW-0949">S-adenosyl-L-methionine</keyword>
<evidence type="ECO:0000256" key="5">
    <source>
        <dbReference type="ARBA" id="ARBA00022691"/>
    </source>
</evidence>
<accession>A0A174W3W0</accession>
<evidence type="ECO:0000256" key="1">
    <source>
        <dbReference type="ARBA" id="ARBA00006594"/>
    </source>
</evidence>
<evidence type="ECO:0000256" key="6">
    <source>
        <dbReference type="ARBA" id="ARBA00047942"/>
    </source>
</evidence>
<dbReference type="Gene3D" id="3.40.50.150">
    <property type="entry name" value="Vaccinia Virus protein VP39"/>
    <property type="match status" value="1"/>
</dbReference>
<dbReference type="SUPFAM" id="SSF53335">
    <property type="entry name" value="S-adenosyl-L-methionine-dependent methyltransferases"/>
    <property type="match status" value="1"/>
</dbReference>
<dbReference type="InterPro" id="IPR012263">
    <property type="entry name" value="M_m6A_EcoRV"/>
</dbReference>
<protein>
    <recommendedName>
        <fullName evidence="2">site-specific DNA-methyltransferase (adenine-specific)</fullName>
        <ecNumber evidence="2">2.1.1.72</ecNumber>
    </recommendedName>
</protein>
<comment type="caution">
    <text evidence="8">The sequence shown here is derived from an EMBL/GenBank/DDBJ whole genome shotgun (WGS) entry which is preliminary data.</text>
</comment>
<dbReference type="Proteomes" id="UP001055091">
    <property type="component" value="Unassembled WGS sequence"/>
</dbReference>
<proteinExistence type="inferred from homology"/>
<dbReference type="GO" id="GO:0032259">
    <property type="term" value="P:methylation"/>
    <property type="evidence" value="ECO:0007669"/>
    <property type="project" value="UniProtKB-KW"/>
</dbReference>
<comment type="catalytic activity">
    <reaction evidence="6">
        <text>a 2'-deoxyadenosine in DNA + S-adenosyl-L-methionine = an N(6)-methyl-2'-deoxyadenosine in DNA + S-adenosyl-L-homocysteine + H(+)</text>
        <dbReference type="Rhea" id="RHEA:15197"/>
        <dbReference type="Rhea" id="RHEA-COMP:12418"/>
        <dbReference type="Rhea" id="RHEA-COMP:12419"/>
        <dbReference type="ChEBI" id="CHEBI:15378"/>
        <dbReference type="ChEBI" id="CHEBI:57856"/>
        <dbReference type="ChEBI" id="CHEBI:59789"/>
        <dbReference type="ChEBI" id="CHEBI:90615"/>
        <dbReference type="ChEBI" id="CHEBI:90616"/>
        <dbReference type="EC" id="2.1.1.72"/>
    </reaction>
</comment>
<dbReference type="InterPro" id="IPR029063">
    <property type="entry name" value="SAM-dependent_MTases_sf"/>
</dbReference>
<dbReference type="GO" id="GO:0006298">
    <property type="term" value="P:mismatch repair"/>
    <property type="evidence" value="ECO:0007669"/>
    <property type="project" value="TreeGrafter"/>
</dbReference>
<dbReference type="Proteomes" id="UP000434223">
    <property type="component" value="Unassembled WGS sequence"/>
</dbReference>
<dbReference type="PRINTS" id="PR00505">
    <property type="entry name" value="D12N6MTFRASE"/>
</dbReference>
<evidence type="ECO:0000256" key="4">
    <source>
        <dbReference type="ARBA" id="ARBA00022679"/>
    </source>
</evidence>
<dbReference type="PANTHER" id="PTHR30481:SF2">
    <property type="entry name" value="SITE-SPECIFIC DNA-METHYLTRANSFERASE (ADENINE-SPECIFIC)"/>
    <property type="match status" value="1"/>
</dbReference>
<name>A0A174W3W0_9FIRM</name>
<dbReference type="Pfam" id="PF02086">
    <property type="entry name" value="MethyltransfD12"/>
    <property type="match status" value="1"/>
</dbReference>
<dbReference type="InterPro" id="IPR023095">
    <property type="entry name" value="Ade_MeTrfase_dom_2"/>
</dbReference>
<dbReference type="GO" id="GO:0043565">
    <property type="term" value="F:sequence-specific DNA binding"/>
    <property type="evidence" value="ECO:0007669"/>
    <property type="project" value="TreeGrafter"/>
</dbReference>
<keyword evidence="4" id="KW-0808">Transferase</keyword>
<dbReference type="EMBL" id="BQNJ01000001">
    <property type="protein sequence ID" value="GKH01669.1"/>
    <property type="molecule type" value="Genomic_DNA"/>
</dbReference>
<comment type="similarity">
    <text evidence="1">Belongs to the N(4)/N(6)-methyltransferase family.</text>
</comment>
<evidence type="ECO:0000313" key="9">
    <source>
        <dbReference type="Proteomes" id="UP000434223"/>
    </source>
</evidence>
<keyword evidence="3 8" id="KW-0489">Methyltransferase</keyword>
<evidence type="ECO:0000313" key="8">
    <source>
        <dbReference type="EMBL" id="MUB67021.1"/>
    </source>
</evidence>
<dbReference type="GO" id="GO:1904047">
    <property type="term" value="F:S-adenosyl-L-methionine binding"/>
    <property type="evidence" value="ECO:0007669"/>
    <property type="project" value="TreeGrafter"/>
</dbReference>
<dbReference type="EMBL" id="WNME01000041">
    <property type="protein sequence ID" value="MUB67021.1"/>
    <property type="molecule type" value="Genomic_DNA"/>
</dbReference>
<evidence type="ECO:0000256" key="3">
    <source>
        <dbReference type="ARBA" id="ARBA00022603"/>
    </source>
</evidence>
<dbReference type="InterPro" id="IPR012327">
    <property type="entry name" value="MeTrfase_D12"/>
</dbReference>
<dbReference type="RefSeq" id="WP_055651078.1">
    <property type="nucleotide sequence ID" value="NZ_BQNJ01000001.1"/>
</dbReference>
<evidence type="ECO:0000256" key="2">
    <source>
        <dbReference type="ARBA" id="ARBA00011900"/>
    </source>
</evidence>
<evidence type="ECO:0000313" key="7">
    <source>
        <dbReference type="EMBL" id="GKH01669.1"/>
    </source>
</evidence>
<dbReference type="GO" id="GO:0009007">
    <property type="term" value="F:site-specific DNA-methyltransferase (adenine-specific) activity"/>
    <property type="evidence" value="ECO:0007669"/>
    <property type="project" value="UniProtKB-EC"/>
</dbReference>
<dbReference type="PIRSF" id="PIRSF000398">
    <property type="entry name" value="M_m6A_EcoRV"/>
    <property type="match status" value="1"/>
</dbReference>
<dbReference type="PANTHER" id="PTHR30481">
    <property type="entry name" value="DNA ADENINE METHYLASE"/>
    <property type="match status" value="1"/>
</dbReference>
<dbReference type="AlphaFoldDB" id="A0A174W3W0"/>
<sequence>MNPSPLRYPGGKYKLYKYVVQLVQLNNCTTYIEPFCGGAALALGLLFEGVVNKIIINDYDFTIYCFWDSILNRTDEFIQKVLLTDVTIEEWNRQKVIREQINTHSRLDIGFSTFFLNRTNRSGIIDKAGPIGGLNQDGDYSIDCRFNKTKLIDQIKKIAENREKIALYNMEALDLIDNVILKTRKSFTFFDPPYYSKGPGLYTNFYLHGDHVNLSQYIMIKMKHRKWIVTYDNVNAIKNMYSKMDRLEFELQYSLQSKKAGSEVMFFSEKLRRPNEEGLLKVLGE</sequence>
<organism evidence="8 9">
    <name type="scientific">Hungatella hathewayi</name>
    <dbReference type="NCBI Taxonomy" id="154046"/>
    <lineage>
        <taxon>Bacteria</taxon>
        <taxon>Bacillati</taxon>
        <taxon>Bacillota</taxon>
        <taxon>Clostridia</taxon>
        <taxon>Lachnospirales</taxon>
        <taxon>Lachnospiraceae</taxon>
        <taxon>Hungatella</taxon>
    </lineage>
</organism>
<dbReference type="Gene3D" id="1.10.1020.10">
    <property type="entry name" value="Adenine-specific Methyltransferase, Domain 2"/>
    <property type="match status" value="1"/>
</dbReference>
<dbReference type="GO" id="GO:0009307">
    <property type="term" value="P:DNA restriction-modification system"/>
    <property type="evidence" value="ECO:0007669"/>
    <property type="project" value="InterPro"/>
</dbReference>
<reference evidence="8 9" key="1">
    <citation type="submission" date="2019-09" db="EMBL/GenBank/DDBJ databases">
        <title>Draft genome sequencing of Hungatella hathewayi 123Y-2.</title>
        <authorList>
            <person name="Lv Q."/>
            <person name="Li S."/>
        </authorList>
    </citation>
    <scope>NUCLEOTIDE SEQUENCE [LARGE SCALE GENOMIC DNA]</scope>
    <source>
        <strain evidence="8 9">123Y-2</strain>
    </source>
</reference>
<dbReference type="OrthoDB" id="9805629at2"/>
<reference evidence="7" key="2">
    <citation type="submission" date="2022-01" db="EMBL/GenBank/DDBJ databases">
        <title>Novel bile acid biosynthetic pathways are enriched in the microbiome of centenarians.</title>
        <authorList>
            <person name="Sato Y."/>
            <person name="Atarashi K."/>
            <person name="Plichta R.D."/>
            <person name="Arai Y."/>
            <person name="Sasajima S."/>
            <person name="Kearney M.S."/>
            <person name="Suda W."/>
            <person name="Takeshita K."/>
            <person name="Sasaki T."/>
            <person name="Okamoto S."/>
            <person name="Skelly N.A."/>
            <person name="Okamura Y."/>
            <person name="Vlamakis H."/>
            <person name="Li Y."/>
            <person name="Tanoue T."/>
            <person name="Takei H."/>
            <person name="Nittono H."/>
            <person name="Narushima S."/>
            <person name="Irie J."/>
            <person name="Itoh H."/>
            <person name="Moriya K."/>
            <person name="Sugiura Y."/>
            <person name="Suematsu M."/>
            <person name="Moritoki N."/>
            <person name="Shibata S."/>
            <person name="Littman R.D."/>
            <person name="Fischbach A.M."/>
            <person name="Uwamino Y."/>
            <person name="Inoue T."/>
            <person name="Honda A."/>
            <person name="Hattori M."/>
            <person name="Murai T."/>
            <person name="Xavier J.R."/>
            <person name="Hirose N."/>
            <person name="Honda K."/>
        </authorList>
    </citation>
    <scope>NUCLEOTIDE SEQUENCE</scope>
    <source>
        <strain evidence="7">CE91-St55</strain>
    </source>
</reference>
<gene>
    <name evidence="7" type="ORF">CE91St55_36500</name>
    <name evidence="8" type="ORF">GNE07_28805</name>
</gene>